<dbReference type="AlphaFoldDB" id="A0A4Q9N0T4"/>
<feature type="region of interest" description="Disordered" evidence="1">
    <location>
        <begin position="44"/>
        <end position="94"/>
    </location>
</feature>
<name>A0A4Q9N0T4_9APHY</name>
<evidence type="ECO:0008006" key="4">
    <source>
        <dbReference type="Google" id="ProtNLM"/>
    </source>
</evidence>
<feature type="compositionally biased region" description="Low complexity" evidence="1">
    <location>
        <begin position="44"/>
        <end position="66"/>
    </location>
</feature>
<reference evidence="3" key="1">
    <citation type="submission" date="2019-01" db="EMBL/GenBank/DDBJ databases">
        <title>Draft genome sequences of three monokaryotic isolates of the white-rot basidiomycete fungus Dichomitus squalens.</title>
        <authorList>
            <consortium name="DOE Joint Genome Institute"/>
            <person name="Lopez S.C."/>
            <person name="Andreopoulos B."/>
            <person name="Pangilinan J."/>
            <person name="Lipzen A."/>
            <person name="Riley R."/>
            <person name="Ahrendt S."/>
            <person name="Ng V."/>
            <person name="Barry K."/>
            <person name="Daum C."/>
            <person name="Grigoriev I.V."/>
            <person name="Hilden K.S."/>
            <person name="Makela M.R."/>
            <person name="de Vries R.P."/>
        </authorList>
    </citation>
    <scope>NUCLEOTIDE SEQUENCE [LARGE SCALE GENOMIC DNA]</scope>
    <source>
        <strain evidence="3">OM18370.1</strain>
    </source>
</reference>
<protein>
    <recommendedName>
        <fullName evidence="4">Secreted protein</fullName>
    </recommendedName>
</protein>
<gene>
    <name evidence="3" type="ORF">BD311DRAFT_437850</name>
</gene>
<evidence type="ECO:0000256" key="1">
    <source>
        <dbReference type="SAM" id="MobiDB-lite"/>
    </source>
</evidence>
<sequence length="94" mass="9501">MLAAAAAAAAAALLLFVSVSNAFAHKTITVPAATLVKSIIIPNSSPNSSPSLGLQSSVPRSQSQSPTDTDPRSGKPPSLGVQSVSPWVRHATVL</sequence>
<evidence type="ECO:0000313" key="3">
    <source>
        <dbReference type="EMBL" id="TBU33497.1"/>
    </source>
</evidence>
<dbReference type="EMBL" id="ML143391">
    <property type="protein sequence ID" value="TBU33497.1"/>
    <property type="molecule type" value="Genomic_DNA"/>
</dbReference>
<keyword evidence="2" id="KW-0732">Signal</keyword>
<feature type="chain" id="PRO_5020424906" description="Secreted protein" evidence="2">
    <location>
        <begin position="25"/>
        <end position="94"/>
    </location>
</feature>
<feature type="signal peptide" evidence="2">
    <location>
        <begin position="1"/>
        <end position="24"/>
    </location>
</feature>
<organism evidence="3">
    <name type="scientific">Dichomitus squalens</name>
    <dbReference type="NCBI Taxonomy" id="114155"/>
    <lineage>
        <taxon>Eukaryota</taxon>
        <taxon>Fungi</taxon>
        <taxon>Dikarya</taxon>
        <taxon>Basidiomycota</taxon>
        <taxon>Agaricomycotina</taxon>
        <taxon>Agaricomycetes</taxon>
        <taxon>Polyporales</taxon>
        <taxon>Polyporaceae</taxon>
        <taxon>Dichomitus</taxon>
    </lineage>
</organism>
<dbReference type="Proteomes" id="UP000292957">
    <property type="component" value="Unassembled WGS sequence"/>
</dbReference>
<accession>A0A4Q9N0T4</accession>
<evidence type="ECO:0000256" key="2">
    <source>
        <dbReference type="SAM" id="SignalP"/>
    </source>
</evidence>
<proteinExistence type="predicted"/>